<keyword evidence="2" id="KW-1185">Reference proteome</keyword>
<accession>A0AAD1Z9G5</accession>
<name>A0AAD1Z9G5_9LAMI</name>
<gene>
    <name evidence="1" type="ORF">FPE_LOCUS12810</name>
</gene>
<reference evidence="1" key="1">
    <citation type="submission" date="2023-05" db="EMBL/GenBank/DDBJ databases">
        <authorList>
            <person name="Huff M."/>
        </authorList>
    </citation>
    <scope>NUCLEOTIDE SEQUENCE</scope>
</reference>
<dbReference type="EMBL" id="OU503042">
    <property type="protein sequence ID" value="CAI9765380.1"/>
    <property type="molecule type" value="Genomic_DNA"/>
</dbReference>
<protein>
    <submittedName>
        <fullName evidence="1">Uncharacterized protein</fullName>
    </submittedName>
</protein>
<dbReference type="Proteomes" id="UP000834106">
    <property type="component" value="Chromosome 7"/>
</dbReference>
<evidence type="ECO:0000313" key="2">
    <source>
        <dbReference type="Proteomes" id="UP000834106"/>
    </source>
</evidence>
<sequence length="146" mass="15489">MASLKFSCTSTTISGSQRFKNSRQFDKQHCGNLYSVNGCPLQSFNKVGFTTKANGRVKSLLFGEGGLLPNSSGKKIACNALISDMSGGVEVQPDSVDFGALAADMASTNSSFAVEDDEFDLDQPSEGFSSITEAIEDIRQGKVVIS</sequence>
<organism evidence="1 2">
    <name type="scientific">Fraxinus pennsylvanica</name>
    <dbReference type="NCBI Taxonomy" id="56036"/>
    <lineage>
        <taxon>Eukaryota</taxon>
        <taxon>Viridiplantae</taxon>
        <taxon>Streptophyta</taxon>
        <taxon>Embryophyta</taxon>
        <taxon>Tracheophyta</taxon>
        <taxon>Spermatophyta</taxon>
        <taxon>Magnoliopsida</taxon>
        <taxon>eudicotyledons</taxon>
        <taxon>Gunneridae</taxon>
        <taxon>Pentapetalae</taxon>
        <taxon>asterids</taxon>
        <taxon>lamiids</taxon>
        <taxon>Lamiales</taxon>
        <taxon>Oleaceae</taxon>
        <taxon>Oleeae</taxon>
        <taxon>Fraxinus</taxon>
    </lineage>
</organism>
<proteinExistence type="predicted"/>
<evidence type="ECO:0000313" key="1">
    <source>
        <dbReference type="EMBL" id="CAI9765380.1"/>
    </source>
</evidence>
<dbReference type="AlphaFoldDB" id="A0AAD1Z9G5"/>